<dbReference type="Pfam" id="PF02518">
    <property type="entry name" value="HATPase_c"/>
    <property type="match status" value="1"/>
</dbReference>
<evidence type="ECO:0000313" key="10">
    <source>
        <dbReference type="Proteomes" id="UP000294881"/>
    </source>
</evidence>
<dbReference type="CDD" id="cd00130">
    <property type="entry name" value="PAS"/>
    <property type="match status" value="1"/>
</dbReference>
<dbReference type="SMART" id="SM00086">
    <property type="entry name" value="PAC"/>
    <property type="match status" value="1"/>
</dbReference>
<proteinExistence type="predicted"/>
<dbReference type="PANTHER" id="PTHR43047:SF72">
    <property type="entry name" value="OSMOSENSING HISTIDINE PROTEIN KINASE SLN1"/>
    <property type="match status" value="1"/>
</dbReference>
<dbReference type="CDD" id="cd00082">
    <property type="entry name" value="HisKA"/>
    <property type="match status" value="1"/>
</dbReference>
<dbReference type="InterPro" id="IPR036097">
    <property type="entry name" value="HisK_dim/P_sf"/>
</dbReference>
<dbReference type="Pfam" id="PF08447">
    <property type="entry name" value="PAS_3"/>
    <property type="match status" value="1"/>
</dbReference>
<dbReference type="Pfam" id="PF00512">
    <property type="entry name" value="HisKA"/>
    <property type="match status" value="1"/>
</dbReference>
<dbReference type="InterPro" id="IPR013655">
    <property type="entry name" value="PAS_fold_3"/>
</dbReference>
<feature type="transmembrane region" description="Helical" evidence="6">
    <location>
        <begin position="42"/>
        <end position="61"/>
    </location>
</feature>
<dbReference type="InterPro" id="IPR001610">
    <property type="entry name" value="PAC"/>
</dbReference>
<evidence type="ECO:0000259" key="8">
    <source>
        <dbReference type="PROSITE" id="PS50113"/>
    </source>
</evidence>
<dbReference type="InterPro" id="IPR035965">
    <property type="entry name" value="PAS-like_dom_sf"/>
</dbReference>
<gene>
    <name evidence="9" type="ORF">EV666_10446</name>
</gene>
<dbReference type="Pfam" id="PF12860">
    <property type="entry name" value="PAS_7"/>
    <property type="match status" value="1"/>
</dbReference>
<dbReference type="PROSITE" id="PS50113">
    <property type="entry name" value="PAC"/>
    <property type="match status" value="1"/>
</dbReference>
<dbReference type="SUPFAM" id="SSF55785">
    <property type="entry name" value="PYP-like sensor domain (PAS domain)"/>
    <property type="match status" value="2"/>
</dbReference>
<dbReference type="PRINTS" id="PR00344">
    <property type="entry name" value="BCTRLSENSOR"/>
</dbReference>
<keyword evidence="6" id="KW-0472">Membrane</keyword>
<sequence>MARVQATPARAPARAATVLGVAKSITHPALGRLVAAEPWLKLAVPCLLGVFVLTLAFSAVLQAVSSRSEAVDDAAITIDLLAASLTHAAATPGALNSSSPATAGRALLEAHAPSQALGAGRSVIVTDAAGTIVAAAPAGAPTRGRLATWLGPSQPLTTFADRAGVMEISLANNQRVLATVRNLPAPLGQLAVVQPLDDALSPWRALTRNYGTLLLTASLVLIAVAAAYFMQSARARDADDITERVTERIDTALNRGRCGLWDWDIARGRIYWSDSMYALLGLTRQNEFLSFGEVNAMVHPDDGDLYGLADMLAGARADTVDYEFRIRNAAGEWIWLRHRSELVERGDDQDGPHLIGISVDITEQRRMAALKKTSDNRLSDAIESISEAFVLWGQDQRLVTCNSKFRSLHRLPPELQVAGMTQEELMQQGNLPIVQTRPINGAVASRDAQTYEAELADGRWLQVNERRTKDGGLVSIGTDITGLKRHEEQLVDSERRLLVLVSDLRRSRQALEMRGQQLADLAEGYREEKGKAEAANRAKSEFLANMSHELRTPLNAIIGFSEMMEGEMFGPLGNARYTDYSRDIRGSGQKLLAMVEDILEMSRIDTGSRRIEPQPIDGRAVIDAAVSAISEAASGKGLHLEVDAPAKLGMEADPRALQQILVRLLRNSVKFTPEGGAITVRARTTGDLVDIHVIDTGVGIAAEAIDTLGRPFEQVEGEFNKANKGAGLGLAIARSLAEMHGGGLNIQSQLGHGAMVTVRLPLHAPVHDADHVAA</sequence>
<dbReference type="GO" id="GO:0009927">
    <property type="term" value="F:histidine phosphotransfer kinase activity"/>
    <property type="evidence" value="ECO:0007669"/>
    <property type="project" value="TreeGrafter"/>
</dbReference>
<evidence type="ECO:0000259" key="7">
    <source>
        <dbReference type="PROSITE" id="PS50109"/>
    </source>
</evidence>
<dbReference type="InterPro" id="IPR004358">
    <property type="entry name" value="Sig_transdc_His_kin-like_C"/>
</dbReference>
<organism evidence="9 10">
    <name type="scientific">Camelimonas lactis</name>
    <dbReference type="NCBI Taxonomy" id="659006"/>
    <lineage>
        <taxon>Bacteria</taxon>
        <taxon>Pseudomonadati</taxon>
        <taxon>Pseudomonadota</taxon>
        <taxon>Alphaproteobacteria</taxon>
        <taxon>Hyphomicrobiales</taxon>
        <taxon>Chelatococcaceae</taxon>
        <taxon>Camelimonas</taxon>
    </lineage>
</organism>
<dbReference type="Gene3D" id="1.10.287.130">
    <property type="match status" value="1"/>
</dbReference>
<dbReference type="Gene3D" id="3.30.565.10">
    <property type="entry name" value="Histidine kinase-like ATPase, C-terminal domain"/>
    <property type="match status" value="1"/>
</dbReference>
<dbReference type="EC" id="2.7.13.3" evidence="2"/>
<dbReference type="GO" id="GO:0000155">
    <property type="term" value="F:phosphorelay sensor kinase activity"/>
    <property type="evidence" value="ECO:0007669"/>
    <property type="project" value="InterPro"/>
</dbReference>
<dbReference type="SUPFAM" id="SSF47384">
    <property type="entry name" value="Homodimeric domain of signal transducing histidine kinase"/>
    <property type="match status" value="1"/>
</dbReference>
<dbReference type="InterPro" id="IPR000014">
    <property type="entry name" value="PAS"/>
</dbReference>
<dbReference type="Gene3D" id="3.30.450.20">
    <property type="entry name" value="PAS domain"/>
    <property type="match status" value="2"/>
</dbReference>
<keyword evidence="6" id="KW-0812">Transmembrane</keyword>
<feature type="domain" description="Histidine kinase" evidence="7">
    <location>
        <begin position="545"/>
        <end position="764"/>
    </location>
</feature>
<evidence type="ECO:0000256" key="6">
    <source>
        <dbReference type="SAM" id="Phobius"/>
    </source>
</evidence>
<dbReference type="InterPro" id="IPR003661">
    <property type="entry name" value="HisK_dim/P_dom"/>
</dbReference>
<dbReference type="SMART" id="SM00388">
    <property type="entry name" value="HisKA"/>
    <property type="match status" value="1"/>
</dbReference>
<dbReference type="InterPro" id="IPR036890">
    <property type="entry name" value="HATPase_C_sf"/>
</dbReference>
<feature type="domain" description="PAC" evidence="8">
    <location>
        <begin position="320"/>
        <end position="373"/>
    </location>
</feature>
<dbReference type="GO" id="GO:0005886">
    <property type="term" value="C:plasma membrane"/>
    <property type="evidence" value="ECO:0007669"/>
    <property type="project" value="TreeGrafter"/>
</dbReference>
<dbReference type="Gene3D" id="2.10.70.100">
    <property type="match status" value="1"/>
</dbReference>
<dbReference type="SMART" id="SM00387">
    <property type="entry name" value="HATPase_c"/>
    <property type="match status" value="1"/>
</dbReference>
<dbReference type="InterPro" id="IPR000700">
    <property type="entry name" value="PAS-assoc_C"/>
</dbReference>
<dbReference type="InterPro" id="IPR005467">
    <property type="entry name" value="His_kinase_dom"/>
</dbReference>
<dbReference type="AlphaFoldDB" id="A0A4R2GUG8"/>
<comment type="caution">
    <text evidence="9">The sequence shown here is derived from an EMBL/GenBank/DDBJ whole genome shotgun (WGS) entry which is preliminary data.</text>
</comment>
<evidence type="ECO:0000256" key="5">
    <source>
        <dbReference type="ARBA" id="ARBA00022777"/>
    </source>
</evidence>
<dbReference type="EMBL" id="SLWL01000004">
    <property type="protein sequence ID" value="TCO14094.1"/>
    <property type="molecule type" value="Genomic_DNA"/>
</dbReference>
<keyword evidence="6" id="KW-1133">Transmembrane helix</keyword>
<evidence type="ECO:0000256" key="4">
    <source>
        <dbReference type="ARBA" id="ARBA00022679"/>
    </source>
</evidence>
<keyword evidence="4" id="KW-0808">Transferase</keyword>
<comment type="catalytic activity">
    <reaction evidence="1">
        <text>ATP + protein L-histidine = ADP + protein N-phospho-L-histidine.</text>
        <dbReference type="EC" id="2.7.13.3"/>
    </reaction>
</comment>
<keyword evidence="10" id="KW-1185">Reference proteome</keyword>
<accession>A0A4R2GUG8</accession>
<evidence type="ECO:0000256" key="1">
    <source>
        <dbReference type="ARBA" id="ARBA00000085"/>
    </source>
</evidence>
<name>A0A4R2GUG8_9HYPH</name>
<dbReference type="PROSITE" id="PS50109">
    <property type="entry name" value="HIS_KIN"/>
    <property type="match status" value="1"/>
</dbReference>
<evidence type="ECO:0000313" key="9">
    <source>
        <dbReference type="EMBL" id="TCO14094.1"/>
    </source>
</evidence>
<evidence type="ECO:0000256" key="2">
    <source>
        <dbReference type="ARBA" id="ARBA00012438"/>
    </source>
</evidence>
<reference evidence="9 10" key="1">
    <citation type="submission" date="2019-03" db="EMBL/GenBank/DDBJ databases">
        <title>Genomic Encyclopedia of Type Strains, Phase IV (KMG-IV): sequencing the most valuable type-strain genomes for metagenomic binning, comparative biology and taxonomic classification.</title>
        <authorList>
            <person name="Goeker M."/>
        </authorList>
    </citation>
    <scope>NUCLEOTIDE SEQUENCE [LARGE SCALE GENOMIC DNA]</scope>
    <source>
        <strain evidence="9 10">DSM 22958</strain>
    </source>
</reference>
<feature type="transmembrane region" description="Helical" evidence="6">
    <location>
        <begin position="210"/>
        <end position="230"/>
    </location>
</feature>
<dbReference type="SUPFAM" id="SSF55874">
    <property type="entry name" value="ATPase domain of HSP90 chaperone/DNA topoisomerase II/histidine kinase"/>
    <property type="match status" value="1"/>
</dbReference>
<keyword evidence="5 9" id="KW-0418">Kinase</keyword>
<dbReference type="InterPro" id="IPR003594">
    <property type="entry name" value="HATPase_dom"/>
</dbReference>
<dbReference type="Proteomes" id="UP000294881">
    <property type="component" value="Unassembled WGS sequence"/>
</dbReference>
<protein>
    <recommendedName>
        <fullName evidence="2">histidine kinase</fullName>
        <ecNumber evidence="2">2.7.13.3</ecNumber>
    </recommendedName>
</protein>
<evidence type="ECO:0000256" key="3">
    <source>
        <dbReference type="ARBA" id="ARBA00022553"/>
    </source>
</evidence>
<dbReference type="OrthoDB" id="9801651at2"/>
<dbReference type="PANTHER" id="PTHR43047">
    <property type="entry name" value="TWO-COMPONENT HISTIDINE PROTEIN KINASE"/>
    <property type="match status" value="1"/>
</dbReference>
<keyword evidence="3" id="KW-0597">Phosphoprotein</keyword>